<dbReference type="EMBL" id="VZPB01000118">
    <property type="protein sequence ID" value="KAB0572084.1"/>
    <property type="molecule type" value="Genomic_DNA"/>
</dbReference>
<reference evidence="1 2" key="1">
    <citation type="submission" date="2019-09" db="EMBL/GenBank/DDBJ databases">
        <title>Draft genome sequences of 48 bacterial type strains from the CCUG.</title>
        <authorList>
            <person name="Tunovic T."/>
            <person name="Pineiro-Iglesias B."/>
            <person name="Unosson C."/>
            <person name="Inganas E."/>
            <person name="Ohlen M."/>
            <person name="Cardew S."/>
            <person name="Jensie-Markopoulos S."/>
            <person name="Salva-Serra F."/>
            <person name="Jaen-Luchoro D."/>
            <person name="Karlsson R."/>
            <person name="Svensson-Stadler L."/>
            <person name="Chun J."/>
            <person name="Moore E."/>
        </authorList>
    </citation>
    <scope>NUCLEOTIDE SEQUENCE [LARGE SCALE GENOMIC DNA]</scope>
    <source>
        <strain evidence="1 2">CCUG 30977</strain>
    </source>
</reference>
<dbReference type="Pfam" id="PF04134">
    <property type="entry name" value="DCC1-like"/>
    <property type="match status" value="1"/>
</dbReference>
<dbReference type="GO" id="GO:0015035">
    <property type="term" value="F:protein-disulfide reductase activity"/>
    <property type="evidence" value="ECO:0007669"/>
    <property type="project" value="InterPro"/>
</dbReference>
<dbReference type="OrthoDB" id="5294764at2"/>
<dbReference type="RefSeq" id="WP_151126066.1">
    <property type="nucleotide sequence ID" value="NZ_VZPB01000118.1"/>
</dbReference>
<dbReference type="Proteomes" id="UP000430120">
    <property type="component" value="Unassembled WGS sequence"/>
</dbReference>
<evidence type="ECO:0000313" key="1">
    <source>
        <dbReference type="EMBL" id="KAB0572084.1"/>
    </source>
</evidence>
<protein>
    <submittedName>
        <fullName evidence="1">DUF393 domain-containing protein</fullName>
    </submittedName>
</protein>
<dbReference type="AlphaFoldDB" id="A0A643F4L1"/>
<name>A0A643F4L1_IDEDE</name>
<sequence length="132" mass="14979">MNQPLSRPEAAAALEVFFDGACPLCRREIAHYRRLTPRQPIVWRDLSEPATCAALDDPRAPDRAALLARFHVRDAVGHWHGGAAGFLRLWAALPRWWLLAAAVQALPGAPWLAERAYRRFLRWRPALQARAR</sequence>
<accession>A0A643F4L1</accession>
<evidence type="ECO:0000313" key="2">
    <source>
        <dbReference type="Proteomes" id="UP000430120"/>
    </source>
</evidence>
<keyword evidence="2" id="KW-1185">Reference proteome</keyword>
<feature type="non-terminal residue" evidence="1">
    <location>
        <position position="132"/>
    </location>
</feature>
<proteinExistence type="predicted"/>
<gene>
    <name evidence="1" type="ORF">F7Q92_21305</name>
</gene>
<organism evidence="1 2">
    <name type="scientific">Ideonella dechloratans</name>
    <dbReference type="NCBI Taxonomy" id="36863"/>
    <lineage>
        <taxon>Bacteria</taxon>
        <taxon>Pseudomonadati</taxon>
        <taxon>Pseudomonadota</taxon>
        <taxon>Betaproteobacteria</taxon>
        <taxon>Burkholderiales</taxon>
        <taxon>Sphaerotilaceae</taxon>
        <taxon>Ideonella</taxon>
    </lineage>
</organism>
<dbReference type="InterPro" id="IPR007263">
    <property type="entry name" value="DCC1-like"/>
</dbReference>
<comment type="caution">
    <text evidence="1">The sequence shown here is derived from an EMBL/GenBank/DDBJ whole genome shotgun (WGS) entry which is preliminary data.</text>
</comment>